<dbReference type="InterPro" id="IPR050834">
    <property type="entry name" value="Glycosyltransf_2"/>
</dbReference>
<dbReference type="EMBL" id="WWSR01000016">
    <property type="protein sequence ID" value="MZJ40010.1"/>
    <property type="molecule type" value="Genomic_DNA"/>
</dbReference>
<dbReference type="SUPFAM" id="SSF53448">
    <property type="entry name" value="Nucleotide-diphospho-sugar transferases"/>
    <property type="match status" value="1"/>
</dbReference>
<dbReference type="PANTHER" id="PTHR43685:SF2">
    <property type="entry name" value="GLYCOSYLTRANSFERASE 2-LIKE DOMAIN-CONTAINING PROTEIN"/>
    <property type="match status" value="1"/>
</dbReference>
<dbReference type="Proteomes" id="UP000469380">
    <property type="component" value="Unassembled WGS sequence"/>
</dbReference>
<feature type="domain" description="Glycosyltransferase 2-like" evidence="1">
    <location>
        <begin position="11"/>
        <end position="159"/>
    </location>
</feature>
<gene>
    <name evidence="2" type="ORF">GT464_08670</name>
</gene>
<accession>A0A6N9JKI5</accession>
<dbReference type="GO" id="GO:0016740">
    <property type="term" value="F:transferase activity"/>
    <property type="evidence" value="ECO:0007669"/>
    <property type="project" value="UniProtKB-KW"/>
</dbReference>
<reference evidence="2 3" key="1">
    <citation type="journal article" date="2019" name="Nat. Med.">
        <title>A library of human gut bacterial isolates paired with longitudinal multiomics data enables mechanistic microbiome research.</title>
        <authorList>
            <person name="Poyet M."/>
            <person name="Groussin M."/>
            <person name="Gibbons S.M."/>
            <person name="Avila-Pacheco J."/>
            <person name="Jiang X."/>
            <person name="Kearney S.M."/>
            <person name="Perrotta A.R."/>
            <person name="Berdy B."/>
            <person name="Zhao S."/>
            <person name="Lieberman T.D."/>
            <person name="Swanson P.K."/>
            <person name="Smith M."/>
            <person name="Roesemann S."/>
            <person name="Alexander J.E."/>
            <person name="Rich S.A."/>
            <person name="Livny J."/>
            <person name="Vlamakis H."/>
            <person name="Clish C."/>
            <person name="Bullock K."/>
            <person name="Deik A."/>
            <person name="Scott J."/>
            <person name="Pierce K.A."/>
            <person name="Xavier R.J."/>
            <person name="Alm E.J."/>
        </authorList>
    </citation>
    <scope>NUCLEOTIDE SEQUENCE [LARGE SCALE GENOMIC DNA]</scope>
    <source>
        <strain evidence="2 3">BIOML-A20</strain>
    </source>
</reference>
<dbReference type="InterPro" id="IPR029044">
    <property type="entry name" value="Nucleotide-diphossugar_trans"/>
</dbReference>
<dbReference type="CDD" id="cd00761">
    <property type="entry name" value="Glyco_tranf_GTA_type"/>
    <property type="match status" value="1"/>
</dbReference>
<proteinExistence type="predicted"/>
<dbReference type="AlphaFoldDB" id="A0A6N9JKI5"/>
<comment type="caution">
    <text evidence="2">The sequence shown here is derived from an EMBL/GenBank/DDBJ whole genome shotgun (WGS) entry which is preliminary data.</text>
</comment>
<evidence type="ECO:0000313" key="2">
    <source>
        <dbReference type="EMBL" id="MZJ40010.1"/>
    </source>
</evidence>
<dbReference type="Gene3D" id="3.90.550.10">
    <property type="entry name" value="Spore Coat Polysaccharide Biosynthesis Protein SpsA, Chain A"/>
    <property type="match status" value="1"/>
</dbReference>
<dbReference type="Pfam" id="PF00535">
    <property type="entry name" value="Glycos_transf_2"/>
    <property type="match status" value="1"/>
</dbReference>
<dbReference type="PANTHER" id="PTHR43685">
    <property type="entry name" value="GLYCOSYLTRANSFERASE"/>
    <property type="match status" value="1"/>
</dbReference>
<keyword evidence="2" id="KW-0808">Transferase</keyword>
<protein>
    <submittedName>
        <fullName evidence="2">Glycosyltransferase</fullName>
    </submittedName>
</protein>
<evidence type="ECO:0000259" key="1">
    <source>
        <dbReference type="Pfam" id="PF00535"/>
    </source>
</evidence>
<name>A0A6N9JKI5_9ACTN</name>
<sequence>MTFGPSDHTFALCAYKESPFLEECLQSLLAQTVKTNVLIATSTPCDATRELAKRYSVKLYVRDGNPGIADDWNYAVSCADTSLVTVAHQDDTYEPEYAAHLLTAANKMDNLLIFFTNYGELRNGAKVDDNQLLRIKRLMLTPVRDGRFATSRWMRRRILSCGSAICCPSVTLNMSKLPMPPFIAEFRSNLDWAAWERFSKLPGAFYYDSKVLMHHRIHQESETSALIKDDTREKEDFAMLERFWPSFIARLLFKFYRRGQESNQL</sequence>
<evidence type="ECO:0000313" key="3">
    <source>
        <dbReference type="Proteomes" id="UP000469380"/>
    </source>
</evidence>
<dbReference type="InterPro" id="IPR001173">
    <property type="entry name" value="Glyco_trans_2-like"/>
</dbReference>
<organism evidence="2 3">
    <name type="scientific">Collinsella aerofaciens</name>
    <dbReference type="NCBI Taxonomy" id="74426"/>
    <lineage>
        <taxon>Bacteria</taxon>
        <taxon>Bacillati</taxon>
        <taxon>Actinomycetota</taxon>
        <taxon>Coriobacteriia</taxon>
        <taxon>Coriobacteriales</taxon>
        <taxon>Coriobacteriaceae</taxon>
        <taxon>Collinsella</taxon>
    </lineage>
</organism>